<protein>
    <recommendedName>
        <fullName evidence="3">SCO family protein</fullName>
    </recommendedName>
</protein>
<dbReference type="Proteomes" id="UP000703893">
    <property type="component" value="Unassembled WGS sequence"/>
</dbReference>
<name>A0A938BLZ2_9BACT</name>
<dbReference type="EMBL" id="VGJX01000041">
    <property type="protein sequence ID" value="MBM3273753.1"/>
    <property type="molecule type" value="Genomic_DNA"/>
</dbReference>
<comment type="caution">
    <text evidence="1">The sequence shown here is derived from an EMBL/GenBank/DDBJ whole genome shotgun (WGS) entry which is preliminary data.</text>
</comment>
<organism evidence="1 2">
    <name type="scientific">Candidatus Tanganyikabacteria bacterium</name>
    <dbReference type="NCBI Taxonomy" id="2961651"/>
    <lineage>
        <taxon>Bacteria</taxon>
        <taxon>Bacillati</taxon>
        <taxon>Candidatus Sericytochromatia</taxon>
        <taxon>Candidatus Tanganyikabacteria</taxon>
    </lineage>
</organism>
<sequence length="67" mass="7188">AGVKAVAKGFATSVGDEVITEKGIMDIQHGRTFVLLDKGAHIRGFYHPDAAGMAKLEHDVRSLSNRP</sequence>
<proteinExistence type="predicted"/>
<feature type="non-terminal residue" evidence="1">
    <location>
        <position position="1"/>
    </location>
</feature>
<gene>
    <name evidence="1" type="ORF">FJZ00_01270</name>
</gene>
<evidence type="ECO:0000313" key="2">
    <source>
        <dbReference type="Proteomes" id="UP000703893"/>
    </source>
</evidence>
<dbReference type="AlphaFoldDB" id="A0A938BLZ2"/>
<accession>A0A938BLZ2</accession>
<evidence type="ECO:0008006" key="3">
    <source>
        <dbReference type="Google" id="ProtNLM"/>
    </source>
</evidence>
<reference evidence="1 2" key="1">
    <citation type="submission" date="2019-03" db="EMBL/GenBank/DDBJ databases">
        <title>Lake Tanganyika Metagenome-Assembled Genomes (MAGs).</title>
        <authorList>
            <person name="Tran P."/>
        </authorList>
    </citation>
    <scope>NUCLEOTIDE SEQUENCE [LARGE SCALE GENOMIC DNA]</scope>
    <source>
        <strain evidence="1">K_DeepCast_65m_m2_236</strain>
    </source>
</reference>
<evidence type="ECO:0000313" key="1">
    <source>
        <dbReference type="EMBL" id="MBM3273753.1"/>
    </source>
</evidence>